<dbReference type="GO" id="GO:0005829">
    <property type="term" value="C:cytosol"/>
    <property type="evidence" value="ECO:0007669"/>
    <property type="project" value="TreeGrafter"/>
</dbReference>
<evidence type="ECO:0000313" key="9">
    <source>
        <dbReference type="Proteomes" id="UP000054350"/>
    </source>
</evidence>
<dbReference type="Gene3D" id="2.130.10.10">
    <property type="entry name" value="YVTN repeat-like/Quinoprotein amine dehydrogenase"/>
    <property type="match status" value="2"/>
</dbReference>
<dbReference type="InterPro" id="IPR028884">
    <property type="entry name" value="Trm82"/>
</dbReference>
<evidence type="ECO:0000256" key="2">
    <source>
        <dbReference type="ARBA" id="ARBA00022574"/>
    </source>
</evidence>
<dbReference type="Pfam" id="PF00400">
    <property type="entry name" value="WD40"/>
    <property type="match status" value="3"/>
</dbReference>
<dbReference type="HAMAP" id="MF_03056">
    <property type="entry name" value="TRM82"/>
    <property type="match status" value="1"/>
</dbReference>
<proteinExistence type="inferred from homology"/>
<dbReference type="AlphaFoldDB" id="A0A0L0RYI1"/>
<dbReference type="EMBL" id="GG745329">
    <property type="protein sequence ID" value="KNE55408.1"/>
    <property type="molecule type" value="Genomic_DNA"/>
</dbReference>
<keyword evidence="2 6" id="KW-0853">WD repeat</keyword>
<evidence type="ECO:0000256" key="1">
    <source>
        <dbReference type="ARBA" id="ARBA00004123"/>
    </source>
</evidence>
<dbReference type="eggNOG" id="KOG3914">
    <property type="taxonomic scope" value="Eukaryota"/>
</dbReference>
<feature type="repeat" description="WD" evidence="7">
    <location>
        <begin position="44"/>
        <end position="76"/>
    </location>
</feature>
<organism evidence="8 9">
    <name type="scientific">Allomyces macrogynus (strain ATCC 38327)</name>
    <name type="common">Allomyces javanicus var. macrogynus</name>
    <dbReference type="NCBI Taxonomy" id="578462"/>
    <lineage>
        <taxon>Eukaryota</taxon>
        <taxon>Fungi</taxon>
        <taxon>Fungi incertae sedis</taxon>
        <taxon>Blastocladiomycota</taxon>
        <taxon>Blastocladiomycetes</taxon>
        <taxon>Blastocladiales</taxon>
        <taxon>Blastocladiaceae</taxon>
        <taxon>Allomyces</taxon>
    </lineage>
</organism>
<protein>
    <submittedName>
        <fullName evidence="8">Uncharacterized protein</fullName>
    </submittedName>
</protein>
<feature type="repeat" description="WD" evidence="7">
    <location>
        <begin position="182"/>
        <end position="223"/>
    </location>
</feature>
<dbReference type="PANTHER" id="PTHR16288:SF0">
    <property type="entry name" value="TRNA (GUANINE-N(7)-)-METHYLTRANSFERASE NON-CATALYTIC SUBUNIT WDR4"/>
    <property type="match status" value="1"/>
</dbReference>
<keyword evidence="4 6" id="KW-0677">Repeat</keyword>
<dbReference type="SMART" id="SM00320">
    <property type="entry name" value="WD40"/>
    <property type="match status" value="3"/>
</dbReference>
<sequence length="384" mass="41326">MPQPVSLTVASPASAIVAAVCGPIFAILDCSTHKVLAAPEQFDAHKHTGPIRTACFSPDGTFFVTSGEDKTIKVWKQTAGPSSWTLSNERVAEKRMVEVCVSRDNATLVCADKHGDVWTFPLEPATPPSTKPGDGGSIIVGHVSMVTCAKLAAQDSLIVTGDRDEHVRVSRFPAGHIIEAFCLGHTQFVAHLTVIGDERLLASAGGDDFVALWDYRTGQLLARGDLRAYVEPSHGTIAVRALVHHGHHIAAVVEGTNAVIVFRWNPDTSTLDLARRVTTSANLGQVLSAAFDTTGRLWIGAMGGLGVVDLKASASATESVAVSFGDLQVAESDLYLFDTLRKDFEWEKDGGEVEDSGSKPKNPKQKKKVPLMYSFSFSQNRWFD</sequence>
<dbReference type="STRING" id="578462.A0A0L0RYI1"/>
<dbReference type="SUPFAM" id="SSF50978">
    <property type="entry name" value="WD40 repeat-like"/>
    <property type="match status" value="1"/>
</dbReference>
<keyword evidence="9" id="KW-1185">Reference proteome</keyword>
<dbReference type="GO" id="GO:0043527">
    <property type="term" value="C:tRNA methyltransferase complex"/>
    <property type="evidence" value="ECO:0007669"/>
    <property type="project" value="TreeGrafter"/>
</dbReference>
<dbReference type="Proteomes" id="UP000054350">
    <property type="component" value="Unassembled WGS sequence"/>
</dbReference>
<dbReference type="PROSITE" id="PS50294">
    <property type="entry name" value="WD_REPEATS_REGION"/>
    <property type="match status" value="2"/>
</dbReference>
<evidence type="ECO:0000256" key="3">
    <source>
        <dbReference type="ARBA" id="ARBA00022694"/>
    </source>
</evidence>
<keyword evidence="3 6" id="KW-0819">tRNA processing</keyword>
<dbReference type="UniPathway" id="UPA00989"/>
<dbReference type="GO" id="GO:0106004">
    <property type="term" value="P:tRNA (guanine-N7)-methylation"/>
    <property type="evidence" value="ECO:0007669"/>
    <property type="project" value="UniProtKB-UniRule"/>
</dbReference>
<comment type="subcellular location">
    <subcellularLocation>
        <location evidence="1 6">Nucleus</location>
    </subcellularLocation>
</comment>
<comment type="pathway">
    <text evidence="6">tRNA modification; N(7)-methylguanine-tRNA biosynthesis.</text>
</comment>
<gene>
    <name evidence="8" type="ORF">AMAG_01304</name>
</gene>
<evidence type="ECO:0000256" key="6">
    <source>
        <dbReference type="HAMAP-Rule" id="MF_03056"/>
    </source>
</evidence>
<reference evidence="9" key="2">
    <citation type="submission" date="2009-11" db="EMBL/GenBank/DDBJ databases">
        <title>The Genome Sequence of Allomyces macrogynus strain ATCC 38327.</title>
        <authorList>
            <consortium name="The Broad Institute Genome Sequencing Platform"/>
            <person name="Russ C."/>
            <person name="Cuomo C."/>
            <person name="Shea T."/>
            <person name="Young S.K."/>
            <person name="Zeng Q."/>
            <person name="Koehrsen M."/>
            <person name="Haas B."/>
            <person name="Borodovsky M."/>
            <person name="Guigo R."/>
            <person name="Alvarado L."/>
            <person name="Berlin A."/>
            <person name="Borenstein D."/>
            <person name="Chen Z."/>
            <person name="Engels R."/>
            <person name="Freedman E."/>
            <person name="Gellesch M."/>
            <person name="Goldberg J."/>
            <person name="Griggs A."/>
            <person name="Gujja S."/>
            <person name="Heiman D."/>
            <person name="Hepburn T."/>
            <person name="Howarth C."/>
            <person name="Jen D."/>
            <person name="Larson L."/>
            <person name="Lewis B."/>
            <person name="Mehta T."/>
            <person name="Park D."/>
            <person name="Pearson M."/>
            <person name="Roberts A."/>
            <person name="Saif S."/>
            <person name="Shenoy N."/>
            <person name="Sisk P."/>
            <person name="Stolte C."/>
            <person name="Sykes S."/>
            <person name="Walk T."/>
            <person name="White J."/>
            <person name="Yandava C."/>
            <person name="Burger G."/>
            <person name="Gray M.W."/>
            <person name="Holland P.W.H."/>
            <person name="King N."/>
            <person name="Lang F.B.F."/>
            <person name="Roger A.J."/>
            <person name="Ruiz-Trillo I."/>
            <person name="Lander E."/>
            <person name="Nusbaum C."/>
        </authorList>
    </citation>
    <scope>NUCLEOTIDE SEQUENCE [LARGE SCALE GENOMIC DNA]</scope>
    <source>
        <strain evidence="9">ATCC 38327</strain>
    </source>
</reference>
<accession>A0A0L0RYI1</accession>
<comment type="function">
    <text evidence="6">Required for the formation of N(7)-methylguanine at position 46 (m7G46) in tRNA. In the complex, it is required to stabilize and induce conformational changes of the catalytic subunit.</text>
</comment>
<evidence type="ECO:0000256" key="4">
    <source>
        <dbReference type="ARBA" id="ARBA00022737"/>
    </source>
</evidence>
<comment type="similarity">
    <text evidence="6">Belongs to the WD repeat TRM82 family.</text>
</comment>
<reference evidence="8 9" key="1">
    <citation type="submission" date="2009-11" db="EMBL/GenBank/DDBJ databases">
        <title>Annotation of Allomyces macrogynus ATCC 38327.</title>
        <authorList>
            <consortium name="The Broad Institute Genome Sequencing Platform"/>
            <person name="Russ C."/>
            <person name="Cuomo C."/>
            <person name="Burger G."/>
            <person name="Gray M.W."/>
            <person name="Holland P.W.H."/>
            <person name="King N."/>
            <person name="Lang F.B.F."/>
            <person name="Roger A.J."/>
            <person name="Ruiz-Trillo I."/>
            <person name="Young S.K."/>
            <person name="Zeng Q."/>
            <person name="Gargeya S."/>
            <person name="Fitzgerald M."/>
            <person name="Haas B."/>
            <person name="Abouelleil A."/>
            <person name="Alvarado L."/>
            <person name="Arachchi H.M."/>
            <person name="Berlin A."/>
            <person name="Chapman S.B."/>
            <person name="Gearin G."/>
            <person name="Goldberg J."/>
            <person name="Griggs A."/>
            <person name="Gujja S."/>
            <person name="Hansen M."/>
            <person name="Heiman D."/>
            <person name="Howarth C."/>
            <person name="Larimer J."/>
            <person name="Lui A."/>
            <person name="MacDonald P.J.P."/>
            <person name="McCowen C."/>
            <person name="Montmayeur A."/>
            <person name="Murphy C."/>
            <person name="Neiman D."/>
            <person name="Pearson M."/>
            <person name="Priest M."/>
            <person name="Roberts A."/>
            <person name="Saif S."/>
            <person name="Shea T."/>
            <person name="Sisk P."/>
            <person name="Stolte C."/>
            <person name="Sykes S."/>
            <person name="Wortman J."/>
            <person name="Nusbaum C."/>
            <person name="Birren B."/>
        </authorList>
    </citation>
    <scope>NUCLEOTIDE SEQUENCE [LARGE SCALE GENOMIC DNA]</scope>
    <source>
        <strain evidence="8 9">ATCC 38327</strain>
    </source>
</reference>
<dbReference type="OrthoDB" id="339900at2759"/>
<dbReference type="InterPro" id="IPR015943">
    <property type="entry name" value="WD40/YVTN_repeat-like_dom_sf"/>
</dbReference>
<evidence type="ECO:0000313" key="8">
    <source>
        <dbReference type="EMBL" id="KNE55408.1"/>
    </source>
</evidence>
<dbReference type="PROSITE" id="PS50082">
    <property type="entry name" value="WD_REPEATS_2"/>
    <property type="match status" value="2"/>
</dbReference>
<evidence type="ECO:0000256" key="7">
    <source>
        <dbReference type="PROSITE-ProRule" id="PRU00221"/>
    </source>
</evidence>
<name>A0A0L0RYI1_ALLM3</name>
<dbReference type="VEuPathDB" id="FungiDB:AMAG_01304"/>
<dbReference type="PANTHER" id="PTHR16288">
    <property type="entry name" value="WD40 REPEAT PROTEIN 4"/>
    <property type="match status" value="1"/>
</dbReference>
<evidence type="ECO:0000256" key="5">
    <source>
        <dbReference type="ARBA" id="ARBA00023242"/>
    </source>
</evidence>
<keyword evidence="5 6" id="KW-0539">Nucleus</keyword>
<dbReference type="InterPro" id="IPR001680">
    <property type="entry name" value="WD40_rpt"/>
</dbReference>
<dbReference type="GO" id="GO:0005634">
    <property type="term" value="C:nucleus"/>
    <property type="evidence" value="ECO:0007669"/>
    <property type="project" value="UniProtKB-SubCell"/>
</dbReference>
<dbReference type="InterPro" id="IPR036322">
    <property type="entry name" value="WD40_repeat_dom_sf"/>
</dbReference>